<dbReference type="EMBL" id="AP026798">
    <property type="protein sequence ID" value="BDR53666.1"/>
    <property type="molecule type" value="Genomic_DNA"/>
</dbReference>
<sequence>MARLFQGAQLPKFPVPTIGAQMGQSNDKGLKATPEQAVEHYADLLQHGKDSKYAKDFSSDYLRDSIDKLTGTVQQGIDANKGEQEQTFTPELEQMRVMRSSDGGDLVVAQINSVWTRKAGEGRESLPASDAEKALFGTGKATSTMKVTYINVVALYVPPSASSQPIKAVGAERQPVKVEAV</sequence>
<dbReference type="Proteomes" id="UP001321766">
    <property type="component" value="Chromosome"/>
</dbReference>
<organism evidence="1 2">
    <name type="scientific">Bombiscardovia nodaiensis</name>
    <dbReference type="NCBI Taxonomy" id="2932181"/>
    <lineage>
        <taxon>Bacteria</taxon>
        <taxon>Bacillati</taxon>
        <taxon>Actinomycetota</taxon>
        <taxon>Actinomycetes</taxon>
        <taxon>Bifidobacteriales</taxon>
        <taxon>Bifidobacteriaceae</taxon>
        <taxon>Bombiscardovia</taxon>
    </lineage>
</organism>
<proteinExistence type="predicted"/>
<evidence type="ECO:0000313" key="2">
    <source>
        <dbReference type="Proteomes" id="UP001321766"/>
    </source>
</evidence>
<reference evidence="1 2" key="1">
    <citation type="journal article" date="2023" name="Microbiol. Spectr.">
        <title>Symbiosis of Carpenter Bees with Uncharacterized Lactic Acid Bacteria Showing NAD Auxotrophy.</title>
        <authorList>
            <person name="Kawasaki S."/>
            <person name="Ozawa K."/>
            <person name="Mori T."/>
            <person name="Yamamoto A."/>
            <person name="Ito M."/>
            <person name="Ohkuma M."/>
            <person name="Sakamoto M."/>
            <person name="Matsutani M."/>
        </authorList>
    </citation>
    <scope>NUCLEOTIDE SEQUENCE [LARGE SCALE GENOMIC DNA]</scope>
    <source>
        <strain evidence="1 2">Kim37-2</strain>
    </source>
</reference>
<protein>
    <submittedName>
        <fullName evidence="1">Uncharacterized protein</fullName>
    </submittedName>
</protein>
<evidence type="ECO:0000313" key="1">
    <source>
        <dbReference type="EMBL" id="BDR53666.1"/>
    </source>
</evidence>
<name>A0ABN6SC12_9BIFI</name>
<accession>A0ABN6SC12</accession>
<gene>
    <name evidence="1" type="ORF">KIM372_15730</name>
</gene>
<keyword evidence="2" id="KW-1185">Reference proteome</keyword>